<comment type="caution">
    <text evidence="1">The sequence shown here is derived from an EMBL/GenBank/DDBJ whole genome shotgun (WGS) entry which is preliminary data.</text>
</comment>
<dbReference type="PANTHER" id="PTHR36978:SF4">
    <property type="entry name" value="P-LOOP CONTAINING NUCLEOSIDE TRIPHOSPHATE HYDROLASE PROTEIN"/>
    <property type="match status" value="1"/>
</dbReference>
<evidence type="ECO:0000313" key="1">
    <source>
        <dbReference type="EMBL" id="GFJ81520.1"/>
    </source>
</evidence>
<dbReference type="InterPro" id="IPR027417">
    <property type="entry name" value="P-loop_NTPase"/>
</dbReference>
<dbReference type="GO" id="GO:0016740">
    <property type="term" value="F:transferase activity"/>
    <property type="evidence" value="ECO:0007669"/>
    <property type="project" value="UniProtKB-KW"/>
</dbReference>
<reference evidence="1 2" key="2">
    <citation type="submission" date="2020-03" db="EMBL/GenBank/DDBJ databases">
        <authorList>
            <person name="Ichikawa N."/>
            <person name="Kimura A."/>
            <person name="Kitahashi Y."/>
            <person name="Uohara A."/>
        </authorList>
    </citation>
    <scope>NUCLEOTIDE SEQUENCE [LARGE SCALE GENOMIC DNA]</scope>
    <source>
        <strain evidence="1 2">NBRC 108639</strain>
    </source>
</reference>
<keyword evidence="2" id="KW-1185">Reference proteome</keyword>
<accession>A0A6V8KDJ4</accession>
<dbReference type="Pfam" id="PF17784">
    <property type="entry name" value="Sulfotransfer_4"/>
    <property type="match status" value="1"/>
</dbReference>
<sequence>MEVIGVGFGRTGTASLKKALEILGFGPTYHTREIFRDPRRLADWDAAVSGAEMDWDKVFDGYRSTVDWPAAAFWRELIEKYPEARVILTVREPRAWHRSCMRTIFMVYRRDLPSRIAVSLMRIPLMMANRQLRNFNPVFDGVFRRHFGSGPIDDEDYAAEVFDRHVREVKQTVPADRLLVYRVEEGWPPLCKFLGVGVTFEPFPHDNDQRAFDKTVKGFVAQGLGRLATEPFRAAGRLLRGRSASAKQTSSETP</sequence>
<dbReference type="EMBL" id="BLPF01000002">
    <property type="protein sequence ID" value="GFJ81520.1"/>
    <property type="molecule type" value="Genomic_DNA"/>
</dbReference>
<dbReference type="SUPFAM" id="SSF52540">
    <property type="entry name" value="P-loop containing nucleoside triphosphate hydrolases"/>
    <property type="match status" value="1"/>
</dbReference>
<proteinExistence type="predicted"/>
<name>A0A6V8KDJ4_9ACTN</name>
<dbReference type="AlphaFoldDB" id="A0A6V8KDJ4"/>
<keyword evidence="1" id="KW-0808">Transferase</keyword>
<reference evidence="1 2" key="1">
    <citation type="submission" date="2020-03" db="EMBL/GenBank/DDBJ databases">
        <title>Whole genome shotgun sequence of Phytohabitans houttuyneae NBRC 108639.</title>
        <authorList>
            <person name="Komaki H."/>
            <person name="Tamura T."/>
        </authorList>
    </citation>
    <scope>NUCLEOTIDE SEQUENCE [LARGE SCALE GENOMIC DNA]</scope>
    <source>
        <strain evidence="1 2">NBRC 108639</strain>
    </source>
</reference>
<dbReference type="InterPro" id="IPR040632">
    <property type="entry name" value="Sulfotransfer_4"/>
</dbReference>
<protein>
    <submittedName>
        <fullName evidence="1">Sulfotransferase family protein</fullName>
    </submittedName>
</protein>
<organism evidence="1 2">
    <name type="scientific">Phytohabitans houttuyneae</name>
    <dbReference type="NCBI Taxonomy" id="1076126"/>
    <lineage>
        <taxon>Bacteria</taxon>
        <taxon>Bacillati</taxon>
        <taxon>Actinomycetota</taxon>
        <taxon>Actinomycetes</taxon>
        <taxon>Micromonosporales</taxon>
        <taxon>Micromonosporaceae</taxon>
    </lineage>
</organism>
<evidence type="ECO:0000313" key="2">
    <source>
        <dbReference type="Proteomes" id="UP000482800"/>
    </source>
</evidence>
<dbReference type="Proteomes" id="UP000482800">
    <property type="component" value="Unassembled WGS sequence"/>
</dbReference>
<dbReference type="PANTHER" id="PTHR36978">
    <property type="entry name" value="P-LOOP CONTAINING NUCLEOTIDE TRIPHOSPHATE HYDROLASE"/>
    <property type="match status" value="1"/>
</dbReference>
<gene>
    <name evidence="1" type="ORF">Phou_057000</name>
</gene>
<dbReference type="RefSeq" id="WP_173060860.1">
    <property type="nucleotide sequence ID" value="NZ_BAABGO010000023.1"/>
</dbReference>
<dbReference type="Gene3D" id="3.40.50.300">
    <property type="entry name" value="P-loop containing nucleotide triphosphate hydrolases"/>
    <property type="match status" value="1"/>
</dbReference>